<dbReference type="EMBL" id="GGEC01061794">
    <property type="protein sequence ID" value="MBX42278.1"/>
    <property type="molecule type" value="Transcribed_RNA"/>
</dbReference>
<organism evidence="1">
    <name type="scientific">Rhizophora mucronata</name>
    <name type="common">Asiatic mangrove</name>
    <dbReference type="NCBI Taxonomy" id="61149"/>
    <lineage>
        <taxon>Eukaryota</taxon>
        <taxon>Viridiplantae</taxon>
        <taxon>Streptophyta</taxon>
        <taxon>Embryophyta</taxon>
        <taxon>Tracheophyta</taxon>
        <taxon>Spermatophyta</taxon>
        <taxon>Magnoliopsida</taxon>
        <taxon>eudicotyledons</taxon>
        <taxon>Gunneridae</taxon>
        <taxon>Pentapetalae</taxon>
        <taxon>rosids</taxon>
        <taxon>fabids</taxon>
        <taxon>Malpighiales</taxon>
        <taxon>Rhizophoraceae</taxon>
        <taxon>Rhizophora</taxon>
    </lineage>
</organism>
<accession>A0A2P2NIG3</accession>
<evidence type="ECO:0000313" key="1">
    <source>
        <dbReference type="EMBL" id="MBX42278.1"/>
    </source>
</evidence>
<sequence length="14" mass="1642">MTMEPYTVARDQSL</sequence>
<protein>
    <submittedName>
        <fullName evidence="1">Uncharacterized protein</fullName>
    </submittedName>
</protein>
<reference evidence="1" key="1">
    <citation type="submission" date="2018-02" db="EMBL/GenBank/DDBJ databases">
        <title>Rhizophora mucronata_Transcriptome.</title>
        <authorList>
            <person name="Meera S.P."/>
            <person name="Sreeshan A."/>
            <person name="Augustine A."/>
        </authorList>
    </citation>
    <scope>NUCLEOTIDE SEQUENCE</scope>
    <source>
        <tissue evidence="1">Leaf</tissue>
    </source>
</reference>
<name>A0A2P2NIG3_RHIMU</name>
<proteinExistence type="predicted"/>